<evidence type="ECO:0000256" key="10">
    <source>
        <dbReference type="ARBA" id="ARBA00048304"/>
    </source>
</evidence>
<dbReference type="AlphaFoldDB" id="A0A4V2Z7G7"/>
<accession>A0A4V2Z7G7</accession>
<keyword evidence="14" id="KW-1185">Reference proteome</keyword>
<dbReference type="GO" id="GO:0009117">
    <property type="term" value="P:nucleotide metabolic process"/>
    <property type="evidence" value="ECO:0007669"/>
    <property type="project" value="UniProtKB-KW"/>
</dbReference>
<evidence type="ECO:0000256" key="4">
    <source>
        <dbReference type="ARBA" id="ARBA00022741"/>
    </source>
</evidence>
<evidence type="ECO:0000256" key="9">
    <source>
        <dbReference type="ARBA" id="ARBA00044145"/>
    </source>
</evidence>
<dbReference type="InterPro" id="IPR006116">
    <property type="entry name" value="NT_2-5OAS_ClassI-CCAase"/>
</dbReference>
<keyword evidence="3" id="KW-0479">Metal-binding</keyword>
<evidence type="ECO:0000259" key="12">
    <source>
        <dbReference type="Pfam" id="PF21654"/>
    </source>
</evidence>
<keyword evidence="8" id="KW-0051">Antiviral defense</keyword>
<organism evidence="13 14">
    <name type="scientific">Antarcticimicrobium sediminis</name>
    <dbReference type="NCBI Taxonomy" id="2546227"/>
    <lineage>
        <taxon>Bacteria</taxon>
        <taxon>Pseudomonadati</taxon>
        <taxon>Pseudomonadota</taxon>
        <taxon>Alphaproteobacteria</taxon>
        <taxon>Rhodobacterales</taxon>
        <taxon>Paracoccaceae</taxon>
        <taxon>Antarcticimicrobium</taxon>
    </lineage>
</organism>
<keyword evidence="7" id="KW-0546">Nucleotide metabolism</keyword>
<gene>
    <name evidence="13" type="ORF">E1B25_15570</name>
</gene>
<keyword evidence="2" id="KW-0548">Nucleotidyltransferase</keyword>
<dbReference type="InterPro" id="IPR048445">
    <property type="entry name" value="DncV-like_NTFase"/>
</dbReference>
<dbReference type="GO" id="GO:0005524">
    <property type="term" value="F:ATP binding"/>
    <property type="evidence" value="ECO:0007669"/>
    <property type="project" value="UniProtKB-KW"/>
</dbReference>
<proteinExistence type="predicted"/>
<keyword evidence="4" id="KW-0547">Nucleotide-binding</keyword>
<feature type="domain" description="Cyclic GMP-AMP synthase DncV-like nucleotidyltransferase" evidence="12">
    <location>
        <begin position="53"/>
        <end position="139"/>
    </location>
</feature>
<keyword evidence="6" id="KW-0460">Magnesium</keyword>
<dbReference type="GO" id="GO:0046872">
    <property type="term" value="F:metal ion binding"/>
    <property type="evidence" value="ECO:0007669"/>
    <property type="project" value="UniProtKB-KW"/>
</dbReference>
<dbReference type="GO" id="GO:0016779">
    <property type="term" value="F:nucleotidyltransferase activity"/>
    <property type="evidence" value="ECO:0007669"/>
    <property type="project" value="UniProtKB-KW"/>
</dbReference>
<evidence type="ECO:0000256" key="7">
    <source>
        <dbReference type="ARBA" id="ARBA00023080"/>
    </source>
</evidence>
<dbReference type="EMBL" id="SMFP01000010">
    <property type="protein sequence ID" value="TDE36326.1"/>
    <property type="molecule type" value="Genomic_DNA"/>
</dbReference>
<sequence>MTLTITKQAETYLETLAEALEIPPSRYEQAEKSYKSLGDWLHRDDSTVSHLDPDVFVQGSFRLGTVIKPLSNDEEYDVDCACSLEDLGKSNLSQAQLKELLGDEIKLYRKSKGITKKVHEGRRCWRLDYADGAQFHMDIVPAIPNGNDLRRLLEARNLDAAFADTAIAITDNEVLPQYFEITNDWPRSNPRGYAEWFKSRMGEVFERRRAQVLNEMRAKGVTASVEDIPTYRVRTPLQSAIMILKRHRDTMFADDPKNKPISIIISTLAAHAYQGEETIGHALLSILSKMRDAIEYDGQKYIIRNPTDALENFADKWETHPERADAFFTWLEQAREDFASAGRLVEHRRMSSVLAERMGRDLTDQVSDTVLQPTRSGASGLLGAATAASATSAPNVSFSDAPRNPKRPDGFA</sequence>
<dbReference type="Proteomes" id="UP000294662">
    <property type="component" value="Unassembled WGS sequence"/>
</dbReference>
<dbReference type="OrthoDB" id="1118920at2"/>
<evidence type="ECO:0000256" key="3">
    <source>
        <dbReference type="ARBA" id="ARBA00022723"/>
    </source>
</evidence>
<keyword evidence="5" id="KW-0067">ATP-binding</keyword>
<evidence type="ECO:0000256" key="2">
    <source>
        <dbReference type="ARBA" id="ARBA00022695"/>
    </source>
</evidence>
<feature type="compositionally biased region" description="Low complexity" evidence="11">
    <location>
        <begin position="382"/>
        <end position="393"/>
    </location>
</feature>
<evidence type="ECO:0000313" key="14">
    <source>
        <dbReference type="Proteomes" id="UP000294662"/>
    </source>
</evidence>
<feature type="region of interest" description="Disordered" evidence="11">
    <location>
        <begin position="382"/>
        <end position="412"/>
    </location>
</feature>
<evidence type="ECO:0000256" key="8">
    <source>
        <dbReference type="ARBA" id="ARBA00023118"/>
    </source>
</evidence>
<evidence type="ECO:0000256" key="1">
    <source>
        <dbReference type="ARBA" id="ARBA00022679"/>
    </source>
</evidence>
<protein>
    <recommendedName>
        <fullName evidence="9">Cyclic GMP-AMP synthase</fullName>
    </recommendedName>
</protein>
<comment type="caution">
    <text evidence="13">The sequence shown here is derived from an EMBL/GenBank/DDBJ whole genome shotgun (WGS) entry which is preliminary data.</text>
</comment>
<evidence type="ECO:0000313" key="13">
    <source>
        <dbReference type="EMBL" id="TDE36326.1"/>
    </source>
</evidence>
<evidence type="ECO:0000256" key="6">
    <source>
        <dbReference type="ARBA" id="ARBA00022842"/>
    </source>
</evidence>
<comment type="catalytic activity">
    <reaction evidence="10">
        <text>GTP + ATP = 3',3'-cGAMP + 2 diphosphate</text>
        <dbReference type="Rhea" id="RHEA:35647"/>
        <dbReference type="ChEBI" id="CHEBI:30616"/>
        <dbReference type="ChEBI" id="CHEBI:33019"/>
        <dbReference type="ChEBI" id="CHEBI:37565"/>
        <dbReference type="ChEBI" id="CHEBI:71501"/>
    </reaction>
    <physiologicalReaction direction="left-to-right" evidence="10">
        <dbReference type="Rhea" id="RHEA:35648"/>
    </physiologicalReaction>
</comment>
<dbReference type="RefSeq" id="WP_132830438.1">
    <property type="nucleotide sequence ID" value="NZ_SMFP01000010.1"/>
</dbReference>
<evidence type="ECO:0000256" key="5">
    <source>
        <dbReference type="ARBA" id="ARBA00022840"/>
    </source>
</evidence>
<evidence type="ECO:0000256" key="11">
    <source>
        <dbReference type="SAM" id="MobiDB-lite"/>
    </source>
</evidence>
<dbReference type="GO" id="GO:0051607">
    <property type="term" value="P:defense response to virus"/>
    <property type="evidence" value="ECO:0007669"/>
    <property type="project" value="UniProtKB-KW"/>
</dbReference>
<dbReference type="Pfam" id="PF21654">
    <property type="entry name" value="DncV-like_NTFase"/>
    <property type="match status" value="1"/>
</dbReference>
<reference evidence="13 14" key="1">
    <citation type="submission" date="2019-03" db="EMBL/GenBank/DDBJ databases">
        <authorList>
            <person name="Zhang S."/>
        </authorList>
    </citation>
    <scope>NUCLEOTIDE SEQUENCE [LARGE SCALE GENOMIC DNA]</scope>
    <source>
        <strain evidence="13 14">S4J41</strain>
    </source>
</reference>
<dbReference type="CDD" id="cd05400">
    <property type="entry name" value="NT_2-5OAS_ClassI-CCAase"/>
    <property type="match status" value="1"/>
</dbReference>
<keyword evidence="1 13" id="KW-0808">Transferase</keyword>
<name>A0A4V2Z7G7_9RHOB</name>